<organism evidence="3 4">
    <name type="scientific">Bacteroides thetaiotaomicron</name>
    <dbReference type="NCBI Taxonomy" id="818"/>
    <lineage>
        <taxon>Bacteria</taxon>
        <taxon>Pseudomonadati</taxon>
        <taxon>Bacteroidota</taxon>
        <taxon>Bacteroidia</taxon>
        <taxon>Bacteroidales</taxon>
        <taxon>Bacteroidaceae</taxon>
        <taxon>Bacteroides</taxon>
    </lineage>
</organism>
<dbReference type="PANTHER" id="PTHR42915:SF1">
    <property type="entry name" value="PEPTIDOGLYCAN BETA-N-ACETYLMURAMIDASE NAMZ"/>
    <property type="match status" value="1"/>
</dbReference>
<dbReference type="Pfam" id="PF20732">
    <property type="entry name" value="NamZ_C"/>
    <property type="match status" value="1"/>
</dbReference>
<name>A0A174SWE8_BACT4</name>
<reference evidence="3 4" key="1">
    <citation type="submission" date="2015-09" db="EMBL/GenBank/DDBJ databases">
        <authorList>
            <consortium name="Pathogen Informatics"/>
        </authorList>
    </citation>
    <scope>NUCLEOTIDE SEQUENCE [LARGE SCALE GENOMIC DNA]</scope>
    <source>
        <strain evidence="3 4">2789STDY5834899</strain>
    </source>
</reference>
<evidence type="ECO:0000259" key="2">
    <source>
        <dbReference type="Pfam" id="PF20732"/>
    </source>
</evidence>
<dbReference type="GO" id="GO:0033922">
    <property type="term" value="F:peptidoglycan beta-N-acetylmuramidase activity"/>
    <property type="evidence" value="ECO:0007669"/>
    <property type="project" value="InterPro"/>
</dbReference>
<accession>A0A174SWE8</accession>
<protein>
    <submittedName>
        <fullName evidence="3">Uncharacterized protein conserved in bacteria</fullName>
    </submittedName>
</protein>
<dbReference type="RefSeq" id="WP_055300638.1">
    <property type="nucleotide sequence ID" value="NZ_CZAP01000019.1"/>
</dbReference>
<feature type="domain" description="Peptidoglycan beta-N-acetylmuramidase NamZ N-terminal" evidence="1">
    <location>
        <begin position="44"/>
        <end position="244"/>
    </location>
</feature>
<dbReference type="InterPro" id="IPR008302">
    <property type="entry name" value="NamZ"/>
</dbReference>
<dbReference type="PANTHER" id="PTHR42915">
    <property type="entry name" value="HYPOTHETICAL 460 KDA PROTEIN IN FEUA-SIGW INTERGENIC REGION [PRECURSOR]"/>
    <property type="match status" value="1"/>
</dbReference>
<dbReference type="Gene3D" id="3.90.1150.140">
    <property type="match status" value="1"/>
</dbReference>
<dbReference type="AlphaFoldDB" id="A0A174SWE8"/>
<dbReference type="InterPro" id="IPR048502">
    <property type="entry name" value="NamZ_N"/>
</dbReference>
<dbReference type="EMBL" id="CZAP01000019">
    <property type="protein sequence ID" value="CUQ02144.1"/>
    <property type="molecule type" value="Genomic_DNA"/>
</dbReference>
<dbReference type="PIRSF" id="PIRSF016719">
    <property type="entry name" value="UCP016719"/>
    <property type="match status" value="1"/>
</dbReference>
<dbReference type="Gene3D" id="3.40.50.12170">
    <property type="entry name" value="Uncharacterised protein PF07075, DUF1343"/>
    <property type="match status" value="1"/>
</dbReference>
<evidence type="ECO:0000313" key="3">
    <source>
        <dbReference type="EMBL" id="CUQ02144.1"/>
    </source>
</evidence>
<evidence type="ECO:0000313" key="4">
    <source>
        <dbReference type="Proteomes" id="UP000095576"/>
    </source>
</evidence>
<sequence>MQARSSLILFSLFIILCSTYASGKVITGAERMDQYLPLIKGKRVGMVVNHTSIVGTEPIHLLDTLLKQKIHVVKVFAPEHGFRGNADAGETVKDGKDSRTGVTIVSLYGDNKKPTAAQLKDIDVILFDIQDVGARFYTYISTMYYVMEACAENKKEMIILDRPNPCDYVEGPVLKAGYKSFVGMLPLPVLHGCTIGELAQMINGEGWMTTQAKTCPLTVIPVKGWKHGQPYVLPVKPSPNLPNAQSIRLYASLCPFEATRVSVGRGTTFPFQVLGAPNKKYGDFAFTPRSLPGFDKNPMHKGVTCYGEDLRNVTDVNGFTLRYFLRFYRLSGEGAAFFSRPRWFDLLMGTDSVRKAILKGESEEEIRDSWQKELQTYRDMRQKYLLY</sequence>
<dbReference type="InterPro" id="IPR048503">
    <property type="entry name" value="NamZ_C"/>
</dbReference>
<feature type="domain" description="Peptidoglycan beta-N-acetylmuramidase NamZ C-terminal" evidence="2">
    <location>
        <begin position="249"/>
        <end position="387"/>
    </location>
</feature>
<gene>
    <name evidence="3" type="ORF">ERS852511_04029</name>
</gene>
<proteinExistence type="predicted"/>
<evidence type="ECO:0000259" key="1">
    <source>
        <dbReference type="Pfam" id="PF07075"/>
    </source>
</evidence>
<dbReference type="Proteomes" id="UP000095576">
    <property type="component" value="Unassembled WGS sequence"/>
</dbReference>
<dbReference type="Pfam" id="PF07075">
    <property type="entry name" value="NamZ_N"/>
    <property type="match status" value="1"/>
</dbReference>